<feature type="region of interest" description="Disordered" evidence="2">
    <location>
        <begin position="441"/>
        <end position="539"/>
    </location>
</feature>
<evidence type="ECO:0000313" key="3">
    <source>
        <dbReference type="EMBL" id="ORX77150.1"/>
    </source>
</evidence>
<feature type="region of interest" description="Disordered" evidence="2">
    <location>
        <begin position="306"/>
        <end position="341"/>
    </location>
</feature>
<feature type="compositionally biased region" description="Polar residues" evidence="2">
    <location>
        <begin position="465"/>
        <end position="487"/>
    </location>
</feature>
<reference evidence="3 4" key="1">
    <citation type="submission" date="2016-08" db="EMBL/GenBank/DDBJ databases">
        <title>A Parts List for Fungal Cellulosomes Revealed by Comparative Genomics.</title>
        <authorList>
            <consortium name="DOE Joint Genome Institute"/>
            <person name="Haitjema C.H."/>
            <person name="Gilmore S.P."/>
            <person name="Henske J.K."/>
            <person name="Solomon K.V."/>
            <person name="De Groot R."/>
            <person name="Kuo A."/>
            <person name="Mondo S.J."/>
            <person name="Salamov A.A."/>
            <person name="Labutti K."/>
            <person name="Zhao Z."/>
            <person name="Chiniquy J."/>
            <person name="Barry K."/>
            <person name="Brewer H.M."/>
            <person name="Purvine S.O."/>
            <person name="Wright A.T."/>
            <person name="Boxma B."/>
            <person name="Van Alen T."/>
            <person name="Hackstein J.H."/>
            <person name="Baker S.E."/>
            <person name="Grigoriev I.V."/>
            <person name="O'Malley M.A."/>
        </authorList>
    </citation>
    <scope>NUCLEOTIDE SEQUENCE [LARGE SCALE GENOMIC DNA]</scope>
    <source>
        <strain evidence="3 4">S4</strain>
    </source>
</reference>
<organism evidence="3 4">
    <name type="scientific">Anaeromyces robustus</name>
    <dbReference type="NCBI Taxonomy" id="1754192"/>
    <lineage>
        <taxon>Eukaryota</taxon>
        <taxon>Fungi</taxon>
        <taxon>Fungi incertae sedis</taxon>
        <taxon>Chytridiomycota</taxon>
        <taxon>Chytridiomycota incertae sedis</taxon>
        <taxon>Neocallimastigomycetes</taxon>
        <taxon>Neocallimastigales</taxon>
        <taxon>Neocallimastigaceae</taxon>
        <taxon>Anaeromyces</taxon>
    </lineage>
</organism>
<dbReference type="OrthoDB" id="10684673at2759"/>
<evidence type="ECO:0000256" key="2">
    <source>
        <dbReference type="SAM" id="MobiDB-lite"/>
    </source>
</evidence>
<feature type="compositionally biased region" description="Basic residues" evidence="2">
    <location>
        <begin position="499"/>
        <end position="516"/>
    </location>
</feature>
<proteinExistence type="predicted"/>
<evidence type="ECO:0000313" key="4">
    <source>
        <dbReference type="Proteomes" id="UP000193944"/>
    </source>
</evidence>
<dbReference type="EMBL" id="MCFG01000262">
    <property type="protein sequence ID" value="ORX77150.1"/>
    <property type="molecule type" value="Genomic_DNA"/>
</dbReference>
<keyword evidence="4" id="KW-1185">Reference proteome</keyword>
<dbReference type="Proteomes" id="UP000193944">
    <property type="component" value="Unassembled WGS sequence"/>
</dbReference>
<feature type="compositionally biased region" description="Low complexity" evidence="2">
    <location>
        <begin position="442"/>
        <end position="464"/>
    </location>
</feature>
<feature type="coiled-coil region" evidence="1">
    <location>
        <begin position="14"/>
        <end position="212"/>
    </location>
</feature>
<feature type="compositionally biased region" description="Low complexity" evidence="2">
    <location>
        <begin position="313"/>
        <end position="331"/>
    </location>
</feature>
<comment type="caution">
    <text evidence="3">The sequence shown here is derived from an EMBL/GenBank/DDBJ whole genome shotgun (WGS) entry which is preliminary data.</text>
</comment>
<gene>
    <name evidence="3" type="ORF">BCR32DRAFT_302855</name>
</gene>
<protein>
    <submittedName>
        <fullName evidence="3">Uncharacterized protein</fullName>
    </submittedName>
</protein>
<dbReference type="AlphaFoldDB" id="A0A1Y1WUC6"/>
<sequence>MDEFNKRLKKLNNLEKLGNDYETSENQIKILKDQLEESEKIINDLREQLEKITNEKENIYIELTNQLNKIGKEIINQNKKIQCLNEEKTQDQKEIELYKDNIQKYIEEKNNIEKELNVVLNRQKENNDIKIKNINQKNEDLISLLKAEISNLKIKVIQLKNQKNKDPIYNKNYLISIISIFFYKMKIAKKEKENLQKLLKSIIKNKERTKNSVKKWKYIKNLSPMLFNNYILNYKYISNHLSNIISYRNKIQINLNKLKESTSASSAILGSNPDISSISDFSDITSSSSSSSSSFLFKNTQLISKTKSHKNNKINSSKNNQYKNTNNNSKINNKKDNKKLNSKYNKNSKEIEINSKSKLTKFDLNSIENQNIKNDQISDIDIESELLNNYDFDFMDSNSNNTNNNIFELLSSIHHNLNKIKRNSYAEHNLIKKKVLEEDTGTSFNSSDNLSYSDNNNENNTNLSKYLSYNTDNSETTNTFSYGSDTPSIFHHTQSKTINKTKAKNKSSKSKSKSKPISKNEEQKHSYTSNKSSTTSSFL</sequence>
<keyword evidence="1" id="KW-0175">Coiled coil</keyword>
<name>A0A1Y1WUC6_9FUNG</name>
<reference evidence="3 4" key="2">
    <citation type="submission" date="2016-08" db="EMBL/GenBank/DDBJ databases">
        <title>Pervasive Adenine N6-methylation of Active Genes in Fungi.</title>
        <authorList>
            <consortium name="DOE Joint Genome Institute"/>
            <person name="Mondo S.J."/>
            <person name="Dannebaum R.O."/>
            <person name="Kuo R.C."/>
            <person name="Labutti K."/>
            <person name="Haridas S."/>
            <person name="Kuo A."/>
            <person name="Salamov A."/>
            <person name="Ahrendt S.R."/>
            <person name="Lipzen A."/>
            <person name="Sullivan W."/>
            <person name="Andreopoulos W.B."/>
            <person name="Clum A."/>
            <person name="Lindquist E."/>
            <person name="Daum C."/>
            <person name="Ramamoorthy G.K."/>
            <person name="Gryganskyi A."/>
            <person name="Culley D."/>
            <person name="Magnuson J.K."/>
            <person name="James T.Y."/>
            <person name="O'Malley M.A."/>
            <person name="Stajich J.E."/>
            <person name="Spatafora J.W."/>
            <person name="Visel A."/>
            <person name="Grigoriev I.V."/>
        </authorList>
    </citation>
    <scope>NUCLEOTIDE SEQUENCE [LARGE SCALE GENOMIC DNA]</scope>
    <source>
        <strain evidence="3 4">S4</strain>
    </source>
</reference>
<accession>A0A1Y1WUC6</accession>
<evidence type="ECO:0000256" key="1">
    <source>
        <dbReference type="SAM" id="Coils"/>
    </source>
</evidence>
<feature type="compositionally biased region" description="Low complexity" evidence="2">
    <location>
        <begin position="526"/>
        <end position="539"/>
    </location>
</feature>